<protein>
    <recommendedName>
        <fullName evidence="4">phosphoglycolate phosphatase</fullName>
        <ecNumber evidence="4">3.1.3.18</ecNumber>
    </recommendedName>
</protein>
<dbReference type="PROSITE" id="PS01228">
    <property type="entry name" value="COF_1"/>
    <property type="match status" value="1"/>
</dbReference>
<keyword evidence="5" id="KW-0378">Hydrolase</keyword>
<dbReference type="SFLD" id="SFLDS00003">
    <property type="entry name" value="Haloacid_Dehalogenase"/>
    <property type="match status" value="1"/>
</dbReference>
<comment type="similarity">
    <text evidence="3">Belongs to the HAD-like hydrolase superfamily. CbbY/CbbZ/Gph/YieH family.</text>
</comment>
<dbReference type="RefSeq" id="WP_255028444.1">
    <property type="nucleotide sequence ID" value="NZ_JANDHW010000020.1"/>
</dbReference>
<dbReference type="NCBIfam" id="TIGR01549">
    <property type="entry name" value="HAD-SF-IA-v1"/>
    <property type="match status" value="1"/>
</dbReference>
<dbReference type="PANTHER" id="PTHR43434">
    <property type="entry name" value="PHOSPHOGLYCOLATE PHOSPHATASE"/>
    <property type="match status" value="1"/>
</dbReference>
<comment type="pathway">
    <text evidence="2">Organic acid metabolism; glycolate biosynthesis; glycolate from 2-phosphoglycolate: step 1/1.</text>
</comment>
<reference evidence="5 6" key="1">
    <citation type="submission" date="2022-07" db="EMBL/GenBank/DDBJ databases">
        <title>Fecal culturing of patients with breast cancer.</title>
        <authorList>
            <person name="Teng N.M.Y."/>
            <person name="Kiu R."/>
            <person name="Evans R."/>
            <person name="Baker D.J."/>
            <person name="Zenner C."/>
            <person name="Robinson S.D."/>
            <person name="Hall L.J."/>
        </authorList>
    </citation>
    <scope>NUCLEOTIDE SEQUENCE [LARGE SCALE GENOMIC DNA]</scope>
    <source>
        <strain evidence="5 6">LH1063</strain>
    </source>
</reference>
<dbReference type="Pfam" id="PF13419">
    <property type="entry name" value="HAD_2"/>
    <property type="match status" value="1"/>
</dbReference>
<accession>A0ABT1MKB1</accession>
<evidence type="ECO:0000256" key="4">
    <source>
        <dbReference type="ARBA" id="ARBA00013078"/>
    </source>
</evidence>
<evidence type="ECO:0000313" key="6">
    <source>
        <dbReference type="Proteomes" id="UP001205603"/>
    </source>
</evidence>
<dbReference type="SFLD" id="SFLDG01129">
    <property type="entry name" value="C1.5:_HAD__Beta-PGM__Phosphata"/>
    <property type="match status" value="1"/>
</dbReference>
<sequence>MKKLVIFDLDGTLLNTIDDLAVSTNFALSCCGFPEHKVSQYKYFVGNGIAKLFERALPENERNEQNIARMRMYFLEHYTVNNTCHTVPYDGIPDLLRSLADQDVKLAVASNKYQQGTEKLIDYYFGDIPFIAVLGQREGVPVKPDPVIIEEILGVAGISRDETLYTGDSGVDMQTAKNAGVESVGVTWGFRSKGELLENGACHVVDYPGELLKYMSERL</sequence>
<dbReference type="PROSITE" id="PS51257">
    <property type="entry name" value="PROKAR_LIPOPROTEIN"/>
    <property type="match status" value="1"/>
</dbReference>
<dbReference type="PANTHER" id="PTHR43434:SF1">
    <property type="entry name" value="PHOSPHOGLYCOLATE PHOSPHATASE"/>
    <property type="match status" value="1"/>
</dbReference>
<dbReference type="Gene3D" id="3.40.50.1000">
    <property type="entry name" value="HAD superfamily/HAD-like"/>
    <property type="match status" value="1"/>
</dbReference>
<dbReference type="InterPro" id="IPR050155">
    <property type="entry name" value="HAD-like_hydrolase_sf"/>
</dbReference>
<evidence type="ECO:0000313" key="5">
    <source>
        <dbReference type="EMBL" id="MCP9613057.1"/>
    </source>
</evidence>
<dbReference type="EMBL" id="JANDHW010000020">
    <property type="protein sequence ID" value="MCP9613057.1"/>
    <property type="molecule type" value="Genomic_DNA"/>
</dbReference>
<dbReference type="Proteomes" id="UP001205603">
    <property type="component" value="Unassembled WGS sequence"/>
</dbReference>
<organism evidence="5 6">
    <name type="scientific">Coprobacter tertius</name>
    <dbReference type="NCBI Taxonomy" id="2944915"/>
    <lineage>
        <taxon>Bacteria</taxon>
        <taxon>Pseudomonadati</taxon>
        <taxon>Bacteroidota</taxon>
        <taxon>Bacteroidia</taxon>
        <taxon>Bacteroidales</taxon>
        <taxon>Barnesiellaceae</taxon>
        <taxon>Coprobacter</taxon>
    </lineage>
</organism>
<dbReference type="InterPro" id="IPR036412">
    <property type="entry name" value="HAD-like_sf"/>
</dbReference>
<comment type="catalytic activity">
    <reaction evidence="1">
        <text>2-phosphoglycolate + H2O = glycolate + phosphate</text>
        <dbReference type="Rhea" id="RHEA:14369"/>
        <dbReference type="ChEBI" id="CHEBI:15377"/>
        <dbReference type="ChEBI" id="CHEBI:29805"/>
        <dbReference type="ChEBI" id="CHEBI:43474"/>
        <dbReference type="ChEBI" id="CHEBI:58033"/>
        <dbReference type="EC" id="3.1.3.18"/>
    </reaction>
</comment>
<evidence type="ECO:0000256" key="3">
    <source>
        <dbReference type="ARBA" id="ARBA00006171"/>
    </source>
</evidence>
<dbReference type="InterPro" id="IPR006439">
    <property type="entry name" value="HAD-SF_hydro_IA"/>
</dbReference>
<dbReference type="InterPro" id="IPR041492">
    <property type="entry name" value="HAD_2"/>
</dbReference>
<evidence type="ECO:0000256" key="2">
    <source>
        <dbReference type="ARBA" id="ARBA00004818"/>
    </source>
</evidence>
<name>A0ABT1MKB1_9BACT</name>
<dbReference type="GO" id="GO:0016787">
    <property type="term" value="F:hydrolase activity"/>
    <property type="evidence" value="ECO:0007669"/>
    <property type="project" value="UniProtKB-KW"/>
</dbReference>
<evidence type="ECO:0000256" key="1">
    <source>
        <dbReference type="ARBA" id="ARBA00000830"/>
    </source>
</evidence>
<dbReference type="EC" id="3.1.3.18" evidence="4"/>
<keyword evidence="6" id="KW-1185">Reference proteome</keyword>
<comment type="caution">
    <text evidence="5">The sequence shown here is derived from an EMBL/GenBank/DDBJ whole genome shotgun (WGS) entry which is preliminary data.</text>
</comment>
<dbReference type="InterPro" id="IPR023198">
    <property type="entry name" value="PGP-like_dom2"/>
</dbReference>
<gene>
    <name evidence="5" type="ORF">NMU02_13240</name>
</gene>
<dbReference type="SUPFAM" id="SSF56784">
    <property type="entry name" value="HAD-like"/>
    <property type="match status" value="1"/>
</dbReference>
<dbReference type="Gene3D" id="1.10.150.240">
    <property type="entry name" value="Putative phosphatase, domain 2"/>
    <property type="match status" value="1"/>
</dbReference>
<dbReference type="InterPro" id="IPR023214">
    <property type="entry name" value="HAD_sf"/>
</dbReference>
<proteinExistence type="inferred from homology"/>